<dbReference type="Proteomes" id="UP001235343">
    <property type="component" value="Unassembled WGS sequence"/>
</dbReference>
<feature type="transmembrane region" description="Helical" evidence="1">
    <location>
        <begin position="222"/>
        <end position="243"/>
    </location>
</feature>
<gene>
    <name evidence="2" type="ORF">QQS35_07040</name>
</gene>
<reference evidence="2 3" key="1">
    <citation type="submission" date="2023-06" db="EMBL/GenBank/DDBJ databases">
        <title>Aquibacillus rhizosphaerae LR5S19.</title>
        <authorList>
            <person name="Sun J.-Q."/>
        </authorList>
    </citation>
    <scope>NUCLEOTIDE SEQUENCE [LARGE SCALE GENOMIC DNA]</scope>
    <source>
        <strain evidence="2 3">LR5S19</strain>
    </source>
</reference>
<comment type="caution">
    <text evidence="2">The sequence shown here is derived from an EMBL/GenBank/DDBJ whole genome shotgun (WGS) entry which is preliminary data.</text>
</comment>
<feature type="transmembrane region" description="Helical" evidence="1">
    <location>
        <begin position="249"/>
        <end position="269"/>
    </location>
</feature>
<dbReference type="EMBL" id="JASTZU010000024">
    <property type="protein sequence ID" value="MDL4840213.1"/>
    <property type="molecule type" value="Genomic_DNA"/>
</dbReference>
<dbReference type="RefSeq" id="WP_285931221.1">
    <property type="nucleotide sequence ID" value="NZ_JASTZU010000024.1"/>
</dbReference>
<feature type="transmembrane region" description="Helical" evidence="1">
    <location>
        <begin position="30"/>
        <end position="58"/>
    </location>
</feature>
<protein>
    <submittedName>
        <fullName evidence="2">Uncharacterized protein</fullName>
    </submittedName>
</protein>
<proteinExistence type="predicted"/>
<feature type="transmembrane region" description="Helical" evidence="1">
    <location>
        <begin position="98"/>
        <end position="121"/>
    </location>
</feature>
<name>A0ABT7L2W9_9BACI</name>
<organism evidence="2 3">
    <name type="scientific">Aquibacillus rhizosphaerae</name>
    <dbReference type="NCBI Taxonomy" id="3051431"/>
    <lineage>
        <taxon>Bacteria</taxon>
        <taxon>Bacillati</taxon>
        <taxon>Bacillota</taxon>
        <taxon>Bacilli</taxon>
        <taxon>Bacillales</taxon>
        <taxon>Bacillaceae</taxon>
        <taxon>Aquibacillus</taxon>
    </lineage>
</organism>
<evidence type="ECO:0000313" key="3">
    <source>
        <dbReference type="Proteomes" id="UP001235343"/>
    </source>
</evidence>
<feature type="transmembrane region" description="Helical" evidence="1">
    <location>
        <begin position="155"/>
        <end position="174"/>
    </location>
</feature>
<keyword evidence="1" id="KW-0472">Membrane</keyword>
<evidence type="ECO:0000313" key="2">
    <source>
        <dbReference type="EMBL" id="MDL4840213.1"/>
    </source>
</evidence>
<evidence type="ECO:0000256" key="1">
    <source>
        <dbReference type="SAM" id="Phobius"/>
    </source>
</evidence>
<sequence length="277" mass="32743">MPNYIPYLLLTIISITILTVTIVHKRQFGITVLFFCFAGMVYVAELFVMIIGNCYYYLPEVLTIGYYDHMLGAFVSNLFVIPTLCVVTSVYQLRFRWIVLFAVILVGVEWVFESIAIYHTYWWRKEFTFFALIIFFPFTKFWVRTLQLGTSWSRFLSLWMQGWSGAVTVMYIMSVIGIRHYEYGFFENVYRDDIFISGCMGIFKGFIFAVAIIFFKKLYWRILAPVLVYGVDLPLYALGVLIIEIPFWIYTSVYLVLAMLLLWWIHYAYSFICKLAR</sequence>
<accession>A0ABT7L2W9</accession>
<feature type="transmembrane region" description="Helical" evidence="1">
    <location>
        <begin position="127"/>
        <end position="143"/>
    </location>
</feature>
<feature type="transmembrane region" description="Helical" evidence="1">
    <location>
        <begin position="194"/>
        <end position="215"/>
    </location>
</feature>
<keyword evidence="3" id="KW-1185">Reference proteome</keyword>
<keyword evidence="1" id="KW-0812">Transmembrane</keyword>
<keyword evidence="1" id="KW-1133">Transmembrane helix</keyword>
<feature type="transmembrane region" description="Helical" evidence="1">
    <location>
        <begin position="6"/>
        <end position="23"/>
    </location>
</feature>
<feature type="transmembrane region" description="Helical" evidence="1">
    <location>
        <begin position="70"/>
        <end position="91"/>
    </location>
</feature>